<dbReference type="PANTHER" id="PTHR12400:SF51">
    <property type="entry name" value="INOSITOL POLYPHOSPHATE MULTIKINASE"/>
    <property type="match status" value="1"/>
</dbReference>
<dbReference type="InterPro" id="IPR005522">
    <property type="entry name" value="IPK"/>
</dbReference>
<comment type="catalytic activity">
    <reaction evidence="7">
        <text>1D-myo-inositol 1,3,4,6-tetrakisphosphate + ATP = 1D-myo-inositol 1,3,4,5,6-pentakisphosphate + ADP + H(+)</text>
        <dbReference type="Rhea" id="RHEA:12717"/>
        <dbReference type="ChEBI" id="CHEBI:15378"/>
        <dbReference type="ChEBI" id="CHEBI:30616"/>
        <dbReference type="ChEBI" id="CHEBI:57660"/>
        <dbReference type="ChEBI" id="CHEBI:57733"/>
        <dbReference type="ChEBI" id="CHEBI:456216"/>
        <dbReference type="EC" id="2.7.1.140"/>
    </reaction>
</comment>
<dbReference type="EMBL" id="UXUI01010069">
    <property type="protein sequence ID" value="VDD94715.1"/>
    <property type="molecule type" value="Genomic_DNA"/>
</dbReference>
<dbReference type="GO" id="GO:0032958">
    <property type="term" value="P:inositol phosphate biosynthetic process"/>
    <property type="evidence" value="ECO:0007669"/>
    <property type="project" value="InterPro"/>
</dbReference>
<dbReference type="AlphaFoldDB" id="A0A0N4VH20"/>
<dbReference type="EC" id="2.7.-.-" evidence="8"/>
<evidence type="ECO:0000256" key="3">
    <source>
        <dbReference type="ARBA" id="ARBA00022741"/>
    </source>
</evidence>
<keyword evidence="10" id="KW-1185">Reference proteome</keyword>
<dbReference type="OrthoDB" id="338650at2759"/>
<evidence type="ECO:0000256" key="8">
    <source>
        <dbReference type="RuleBase" id="RU363090"/>
    </source>
</evidence>
<dbReference type="Pfam" id="PF03770">
    <property type="entry name" value="IPK"/>
    <property type="match status" value="1"/>
</dbReference>
<sequence length="199" mass="22724">MTDYCIQMKAAQTNLPEHFEWYREQIAGHHPSVFRNGQYEIADWFTTEIEVLLPVVEESCFILGFGAGFLKEHGSVYLLKPVQEGIRGEREVKDIGLYTELSSLREPLRNEKEETLAKLASFLPKYYGLKKVQVGEKTIDCLIMEDLTEGYEQPCTMDIKIGKVTYDPDAPPEKVASESVKYPAQTILGFRLLGYRVGY</sequence>
<keyword evidence="3" id="KW-0547">Nucleotide-binding</keyword>
<dbReference type="STRING" id="51028.A0A0N4VH20"/>
<dbReference type="SUPFAM" id="SSF56104">
    <property type="entry name" value="SAICAR synthase-like"/>
    <property type="match status" value="1"/>
</dbReference>
<evidence type="ECO:0000313" key="9">
    <source>
        <dbReference type="EMBL" id="VDD94715.1"/>
    </source>
</evidence>
<dbReference type="Gene3D" id="3.30.470.160">
    <property type="entry name" value="Inositol polyphosphate kinase"/>
    <property type="match status" value="1"/>
</dbReference>
<evidence type="ECO:0000256" key="7">
    <source>
        <dbReference type="ARBA" id="ARBA00036525"/>
    </source>
</evidence>
<comment type="similarity">
    <text evidence="1 8">Belongs to the inositol phosphokinase (IPK) family.</text>
</comment>
<evidence type="ECO:0000256" key="2">
    <source>
        <dbReference type="ARBA" id="ARBA00022679"/>
    </source>
</evidence>
<evidence type="ECO:0000313" key="10">
    <source>
        <dbReference type="Proteomes" id="UP000274131"/>
    </source>
</evidence>
<dbReference type="GO" id="GO:0005634">
    <property type="term" value="C:nucleus"/>
    <property type="evidence" value="ECO:0007669"/>
    <property type="project" value="TreeGrafter"/>
</dbReference>
<dbReference type="GO" id="GO:0005524">
    <property type="term" value="F:ATP binding"/>
    <property type="evidence" value="ECO:0007669"/>
    <property type="project" value="UniProtKB-KW"/>
</dbReference>
<evidence type="ECO:0000256" key="1">
    <source>
        <dbReference type="ARBA" id="ARBA00007374"/>
    </source>
</evidence>
<dbReference type="InterPro" id="IPR038286">
    <property type="entry name" value="IPK_sf"/>
</dbReference>
<dbReference type="PANTHER" id="PTHR12400">
    <property type="entry name" value="INOSITOL POLYPHOSPHATE KINASE"/>
    <property type="match status" value="1"/>
</dbReference>
<dbReference type="WBParaSite" id="EVEC_0001010901-mRNA-1">
    <property type="protein sequence ID" value="EVEC_0001010901-mRNA-1"/>
    <property type="gene ID" value="EVEC_0001010901"/>
</dbReference>
<evidence type="ECO:0000256" key="4">
    <source>
        <dbReference type="ARBA" id="ARBA00022777"/>
    </source>
</evidence>
<reference evidence="11" key="1">
    <citation type="submission" date="2017-02" db="UniProtKB">
        <authorList>
            <consortium name="WormBaseParasite"/>
        </authorList>
    </citation>
    <scope>IDENTIFICATION</scope>
</reference>
<comment type="catalytic activity">
    <reaction evidence="6">
        <text>1D-myo-inositol 1,4,5-trisphosphate + 2 ATP = 1D-myo-inositol 1,3,4,5,6-pentakisphosphate + 2 ADP + 2 H(+)</text>
        <dbReference type="Rhea" id="RHEA:32359"/>
        <dbReference type="ChEBI" id="CHEBI:15378"/>
        <dbReference type="ChEBI" id="CHEBI:30616"/>
        <dbReference type="ChEBI" id="CHEBI:57733"/>
        <dbReference type="ChEBI" id="CHEBI:203600"/>
        <dbReference type="ChEBI" id="CHEBI:456216"/>
        <dbReference type="EC" id="2.7.1.151"/>
    </reaction>
</comment>
<dbReference type="Proteomes" id="UP000274131">
    <property type="component" value="Unassembled WGS sequence"/>
</dbReference>
<keyword evidence="5" id="KW-0067">ATP-binding</keyword>
<keyword evidence="4 8" id="KW-0418">Kinase</keyword>
<dbReference type="GO" id="GO:0008440">
    <property type="term" value="F:inositol-1,4,5-trisphosphate 3-kinase activity"/>
    <property type="evidence" value="ECO:0007669"/>
    <property type="project" value="TreeGrafter"/>
</dbReference>
<accession>A0A0N4VH20</accession>
<evidence type="ECO:0000256" key="6">
    <source>
        <dbReference type="ARBA" id="ARBA00036164"/>
    </source>
</evidence>
<name>A0A0N4VH20_ENTVE</name>
<keyword evidence="2 8" id="KW-0808">Transferase</keyword>
<gene>
    <name evidence="9" type="ORF">EVEC_LOCUS9466</name>
</gene>
<evidence type="ECO:0000256" key="5">
    <source>
        <dbReference type="ARBA" id="ARBA00022840"/>
    </source>
</evidence>
<reference evidence="9 10" key="2">
    <citation type="submission" date="2018-10" db="EMBL/GenBank/DDBJ databases">
        <authorList>
            <consortium name="Pathogen Informatics"/>
        </authorList>
    </citation>
    <scope>NUCLEOTIDE SEQUENCE [LARGE SCALE GENOMIC DNA]</scope>
</reference>
<organism evidence="11">
    <name type="scientific">Enterobius vermicularis</name>
    <name type="common">Human pinworm</name>
    <dbReference type="NCBI Taxonomy" id="51028"/>
    <lineage>
        <taxon>Eukaryota</taxon>
        <taxon>Metazoa</taxon>
        <taxon>Ecdysozoa</taxon>
        <taxon>Nematoda</taxon>
        <taxon>Chromadorea</taxon>
        <taxon>Rhabditida</taxon>
        <taxon>Spirurina</taxon>
        <taxon>Oxyuridomorpha</taxon>
        <taxon>Oxyuroidea</taxon>
        <taxon>Oxyuridae</taxon>
        <taxon>Enterobius</taxon>
    </lineage>
</organism>
<dbReference type="GO" id="GO:0051765">
    <property type="term" value="F:inositol tetrakisphosphate kinase activity"/>
    <property type="evidence" value="ECO:0007669"/>
    <property type="project" value="TreeGrafter"/>
</dbReference>
<dbReference type="GO" id="GO:0005737">
    <property type="term" value="C:cytoplasm"/>
    <property type="evidence" value="ECO:0007669"/>
    <property type="project" value="TreeGrafter"/>
</dbReference>
<protein>
    <recommendedName>
        <fullName evidence="8">Kinase</fullName>
        <ecNumber evidence="8">2.7.-.-</ecNumber>
    </recommendedName>
</protein>
<proteinExistence type="inferred from homology"/>
<evidence type="ECO:0000313" key="11">
    <source>
        <dbReference type="WBParaSite" id="EVEC_0001010901-mRNA-1"/>
    </source>
</evidence>